<protein>
    <submittedName>
        <fullName evidence="1">Uncharacterized protein</fullName>
    </submittedName>
</protein>
<keyword evidence="2" id="KW-1185">Reference proteome</keyword>
<accession>A0A7J7YX52</accession>
<dbReference type="Proteomes" id="UP000558488">
    <property type="component" value="Unassembled WGS sequence"/>
</dbReference>
<dbReference type="EMBL" id="JACAGB010000004">
    <property type="protein sequence ID" value="KAF6366474.1"/>
    <property type="molecule type" value="Genomic_DNA"/>
</dbReference>
<organism evidence="1 2">
    <name type="scientific">Pipistrellus kuhlii</name>
    <name type="common">Kuhl's pipistrelle</name>
    <dbReference type="NCBI Taxonomy" id="59472"/>
    <lineage>
        <taxon>Eukaryota</taxon>
        <taxon>Metazoa</taxon>
        <taxon>Chordata</taxon>
        <taxon>Craniata</taxon>
        <taxon>Vertebrata</taxon>
        <taxon>Euteleostomi</taxon>
        <taxon>Mammalia</taxon>
        <taxon>Eutheria</taxon>
        <taxon>Laurasiatheria</taxon>
        <taxon>Chiroptera</taxon>
        <taxon>Yangochiroptera</taxon>
        <taxon>Vespertilionidae</taxon>
        <taxon>Pipistrellus</taxon>
    </lineage>
</organism>
<evidence type="ECO:0000313" key="2">
    <source>
        <dbReference type="Proteomes" id="UP000558488"/>
    </source>
</evidence>
<proteinExistence type="predicted"/>
<reference evidence="1 2" key="1">
    <citation type="journal article" date="2020" name="Nature">
        <title>Six reference-quality genomes reveal evolution of bat adaptations.</title>
        <authorList>
            <person name="Jebb D."/>
            <person name="Huang Z."/>
            <person name="Pippel M."/>
            <person name="Hughes G.M."/>
            <person name="Lavrichenko K."/>
            <person name="Devanna P."/>
            <person name="Winkler S."/>
            <person name="Jermiin L.S."/>
            <person name="Skirmuntt E.C."/>
            <person name="Katzourakis A."/>
            <person name="Burkitt-Gray L."/>
            <person name="Ray D.A."/>
            <person name="Sullivan K.A.M."/>
            <person name="Roscito J.G."/>
            <person name="Kirilenko B.M."/>
            <person name="Davalos L.M."/>
            <person name="Corthals A.P."/>
            <person name="Power M.L."/>
            <person name="Jones G."/>
            <person name="Ransome R.D."/>
            <person name="Dechmann D.K.N."/>
            <person name="Locatelli A.G."/>
            <person name="Puechmaille S.J."/>
            <person name="Fedrigo O."/>
            <person name="Jarvis E.D."/>
            <person name="Hiller M."/>
            <person name="Vernes S.C."/>
            <person name="Myers E.W."/>
            <person name="Teeling E.C."/>
        </authorList>
    </citation>
    <scope>NUCLEOTIDE SEQUENCE [LARGE SCALE GENOMIC DNA]</scope>
    <source>
        <strain evidence="1">MPipKuh1</strain>
        <tissue evidence="1">Flight muscle</tissue>
    </source>
</reference>
<sequence>MLSLHLEAQYDLNRPMAICHLQSLSLRYLILHTVLAAAGCLSSGAWLFELDLGSVRHGSSVLKGHLILKADVSDEFAKLHRVLDFLKRSEGHGGTLLLGAPGHQPNSPTVTCRLHTVCVVCSVALLFS</sequence>
<gene>
    <name evidence="1" type="ORF">mPipKuh1_009886</name>
</gene>
<dbReference type="AlphaFoldDB" id="A0A7J7YX52"/>
<name>A0A7J7YX52_PIPKU</name>
<comment type="caution">
    <text evidence="1">The sequence shown here is derived from an EMBL/GenBank/DDBJ whole genome shotgun (WGS) entry which is preliminary data.</text>
</comment>
<evidence type="ECO:0000313" key="1">
    <source>
        <dbReference type="EMBL" id="KAF6366474.1"/>
    </source>
</evidence>